<sequence>MTIYNTVDYPEFMRQQYVFAAYIRNPETNPCPEAIEERRMKIYCELFYNNVEGLIANSFPVLRQIIPDKQWHAMIRDYFANHLSHAPLFPEMPREFVKYLEHERTMQPDDPPFILELAHYEWVELALSILDEHVEEEIIIPDSDFLDAIPVISPLAWPLNYHFPVHKISSDFQPCVPGAMQTHLIVYRDADFEVHFMEINSVTARLLQLISTNDHKSARILLQQIAVELNHVHPDIVIHGGMEVLDELRKRHVILGIYS</sequence>
<proteinExistence type="predicted"/>
<name>A0A1H9E814_9PROT</name>
<reference evidence="3 4" key="1">
    <citation type="submission" date="2016-10" db="EMBL/GenBank/DDBJ databases">
        <authorList>
            <person name="de Groot N.N."/>
        </authorList>
    </citation>
    <scope>NUCLEOTIDE SEQUENCE [LARGE SCALE GENOMIC DNA]</scope>
    <source>
        <strain evidence="3 4">Nm9</strain>
    </source>
</reference>
<evidence type="ECO:0000313" key="3">
    <source>
        <dbReference type="EMBL" id="SEQ21775.1"/>
    </source>
</evidence>
<dbReference type="InterPro" id="IPR054098">
    <property type="entry name" value="NGO1945-like_C"/>
</dbReference>
<dbReference type="EMBL" id="FOFX01000028">
    <property type="protein sequence ID" value="SEQ21775.1"/>
    <property type="molecule type" value="Genomic_DNA"/>
</dbReference>
<accession>A0A1H9E814</accession>
<dbReference type="InterPro" id="IPR044922">
    <property type="entry name" value="DUF2063_N_sf"/>
</dbReference>
<dbReference type="Gene3D" id="3.90.930.50">
    <property type="match status" value="1"/>
</dbReference>
<dbReference type="OrthoDB" id="4146344at2"/>
<evidence type="ECO:0000259" key="2">
    <source>
        <dbReference type="Pfam" id="PF22106"/>
    </source>
</evidence>
<gene>
    <name evidence="3" type="ORF">SAMN05421510_102830</name>
</gene>
<dbReference type="Proteomes" id="UP000181998">
    <property type="component" value="Unassembled WGS sequence"/>
</dbReference>
<dbReference type="Pfam" id="PF09836">
    <property type="entry name" value="DUF2063"/>
    <property type="match status" value="1"/>
</dbReference>
<dbReference type="InterPro" id="IPR018640">
    <property type="entry name" value="DUF2063"/>
</dbReference>
<organism evidence="3 4">
    <name type="scientific">Nitrosomonas ureae</name>
    <dbReference type="NCBI Taxonomy" id="44577"/>
    <lineage>
        <taxon>Bacteria</taxon>
        <taxon>Pseudomonadati</taxon>
        <taxon>Pseudomonadota</taxon>
        <taxon>Betaproteobacteria</taxon>
        <taxon>Nitrosomonadales</taxon>
        <taxon>Nitrosomonadaceae</taxon>
        <taxon>Nitrosomonas</taxon>
    </lineage>
</organism>
<protein>
    <submittedName>
        <fullName evidence="3">Uncharacterized protein</fullName>
    </submittedName>
</protein>
<evidence type="ECO:0000313" key="4">
    <source>
        <dbReference type="Proteomes" id="UP000181998"/>
    </source>
</evidence>
<dbReference type="STRING" id="44577.ATY38_02520"/>
<dbReference type="Pfam" id="PF22106">
    <property type="entry name" value="NGO1945_C"/>
    <property type="match status" value="1"/>
</dbReference>
<dbReference type="AlphaFoldDB" id="A0A1H9E814"/>
<feature type="domain" description="Putative DNA-binding" evidence="1">
    <location>
        <begin position="15"/>
        <end position="100"/>
    </location>
</feature>
<feature type="domain" description="NGO1945-like C-terminal" evidence="2">
    <location>
        <begin position="153"/>
        <end position="249"/>
    </location>
</feature>
<evidence type="ECO:0000259" key="1">
    <source>
        <dbReference type="Pfam" id="PF09836"/>
    </source>
</evidence>
<dbReference type="Gene3D" id="1.10.150.690">
    <property type="entry name" value="DUF2063"/>
    <property type="match status" value="1"/>
</dbReference>